<keyword evidence="6" id="KW-0464">Manganese</keyword>
<comment type="similarity">
    <text evidence="3">Belongs to the damage-control phosphatase family. Sugar phosphate phosphatase III subfamily.</text>
</comment>
<dbReference type="GO" id="GO:0006974">
    <property type="term" value="P:DNA damage response"/>
    <property type="evidence" value="ECO:0007669"/>
    <property type="project" value="TreeGrafter"/>
</dbReference>
<dbReference type="GO" id="GO:0016791">
    <property type="term" value="F:phosphatase activity"/>
    <property type="evidence" value="ECO:0007669"/>
    <property type="project" value="TreeGrafter"/>
</dbReference>
<dbReference type="InterPro" id="IPR036075">
    <property type="entry name" value="ARMT-1-like_metal-bd_sf"/>
</dbReference>
<dbReference type="EMBL" id="FTMS01000010">
    <property type="protein sequence ID" value="SIQ51985.1"/>
    <property type="molecule type" value="Genomic_DNA"/>
</dbReference>
<comment type="catalytic activity">
    <reaction evidence="7">
        <text>beta-D-fructose 6-phosphate = dihydroxyacetone + D-glyceraldehyde 3-phosphate</text>
        <dbReference type="Rhea" id="RHEA:28002"/>
        <dbReference type="ChEBI" id="CHEBI:16016"/>
        <dbReference type="ChEBI" id="CHEBI:57634"/>
        <dbReference type="ChEBI" id="CHEBI:59776"/>
    </reaction>
</comment>
<dbReference type="PANTHER" id="PTHR12260">
    <property type="entry name" value="DAMAGE-CONTROL PHOSPHATASE ARMT1"/>
    <property type="match status" value="1"/>
</dbReference>
<keyword evidence="5" id="KW-0378">Hydrolase</keyword>
<dbReference type="InterPro" id="IPR002791">
    <property type="entry name" value="ARMT1-like_metal-bd"/>
</dbReference>
<dbReference type="InterPro" id="IPR039763">
    <property type="entry name" value="ARMT1"/>
</dbReference>
<dbReference type="SUPFAM" id="SSF111321">
    <property type="entry name" value="AF1104-like"/>
    <property type="match status" value="1"/>
</dbReference>
<dbReference type="Gene3D" id="3.40.50.10880">
    <property type="entry name" value="Uncharacterised protein PF01937, DUF89, domain 3"/>
    <property type="match status" value="1"/>
</dbReference>
<evidence type="ECO:0000313" key="10">
    <source>
        <dbReference type="Proteomes" id="UP000186400"/>
    </source>
</evidence>
<dbReference type="Gene3D" id="1.20.930.60">
    <property type="match status" value="1"/>
</dbReference>
<dbReference type="STRING" id="159291.SAMN05920897_11034"/>
<evidence type="ECO:0000256" key="1">
    <source>
        <dbReference type="ARBA" id="ARBA00001326"/>
    </source>
</evidence>
<evidence type="ECO:0000256" key="5">
    <source>
        <dbReference type="ARBA" id="ARBA00022801"/>
    </source>
</evidence>
<keyword evidence="4" id="KW-0479">Metal-binding</keyword>
<evidence type="ECO:0000256" key="4">
    <source>
        <dbReference type="ARBA" id="ARBA00022723"/>
    </source>
</evidence>
<accession>A0A1N6TF79</accession>
<dbReference type="AlphaFoldDB" id="A0A1N6TF79"/>
<dbReference type="GO" id="GO:0046872">
    <property type="term" value="F:metal ion binding"/>
    <property type="evidence" value="ECO:0007669"/>
    <property type="project" value="UniProtKB-KW"/>
</dbReference>
<reference evidence="10" key="1">
    <citation type="submission" date="2017-01" db="EMBL/GenBank/DDBJ databases">
        <authorList>
            <person name="Varghese N."/>
            <person name="Submissions S."/>
        </authorList>
    </citation>
    <scope>NUCLEOTIDE SEQUENCE [LARGE SCALE GENOMIC DNA]</scope>
    <source>
        <strain evidence="10">ASpG1</strain>
    </source>
</reference>
<evidence type="ECO:0000256" key="7">
    <source>
        <dbReference type="ARBA" id="ARBA00048809"/>
    </source>
</evidence>
<feature type="domain" description="Damage-control phosphatase ARMT1-like metal-binding" evidence="8">
    <location>
        <begin position="44"/>
        <end position="380"/>
    </location>
</feature>
<sequence length="407" mass="45547">MNHILSHQPIKTDSSNRFASNTMTERFPRIIHSILQANPTYPGRVQKRLEELSRKMVENGEIPPLVDSAFDQDQWNCLYRSCQGQGWQETEWFFAETYAYRLLLEACEYFSTLKDPFGPLKERELEQGTAFWPLLAEAETRKNGGAPGTPRSLKEELLQALLLSLWGNRADLSFSGGTALDTTGEIPETLVAQDDQPALDHLLGLQGASEEAESSGREIHLVLDNTGSELAADVALSLTLRRLLKVPLVLHLKLYPTYVSDTTVADLHRFLDVAATHPREEVRSRASAFGAALKEGAIRLAPDDFWCQPLFLADAPPRITRALDRAGMVIFKGDLNYRRAMHDTIWPPGTPLAEAIRCRHEAPWLFLRTIKSDCLAGVSRERCQALQAEDPSWRTSGTRGLLQLASD</sequence>
<organism evidence="9 10">
    <name type="scientific">Alkalispirochaeta americana</name>
    <dbReference type="NCBI Taxonomy" id="159291"/>
    <lineage>
        <taxon>Bacteria</taxon>
        <taxon>Pseudomonadati</taxon>
        <taxon>Spirochaetota</taxon>
        <taxon>Spirochaetia</taxon>
        <taxon>Spirochaetales</taxon>
        <taxon>Spirochaetaceae</taxon>
        <taxon>Alkalispirochaeta</taxon>
    </lineage>
</organism>
<evidence type="ECO:0000256" key="2">
    <source>
        <dbReference type="ARBA" id="ARBA00001936"/>
    </source>
</evidence>
<dbReference type="Proteomes" id="UP000186400">
    <property type="component" value="Unassembled WGS sequence"/>
</dbReference>
<gene>
    <name evidence="9" type="ORF">SAMN05920897_11034</name>
</gene>
<evidence type="ECO:0000259" key="8">
    <source>
        <dbReference type="Pfam" id="PF01937"/>
    </source>
</evidence>
<dbReference type="PANTHER" id="PTHR12260:SF6">
    <property type="entry name" value="DAMAGE-CONTROL PHOSPHATASE ARMT1"/>
    <property type="match status" value="1"/>
</dbReference>
<proteinExistence type="inferred from homology"/>
<name>A0A1N6TF79_9SPIO</name>
<protein>
    <recommendedName>
        <fullName evidence="8">Damage-control phosphatase ARMT1-like metal-binding domain-containing protein</fullName>
    </recommendedName>
</protein>
<evidence type="ECO:0000313" key="9">
    <source>
        <dbReference type="EMBL" id="SIQ51985.1"/>
    </source>
</evidence>
<evidence type="ECO:0000256" key="6">
    <source>
        <dbReference type="ARBA" id="ARBA00023211"/>
    </source>
</evidence>
<comment type="cofactor">
    <cofactor evidence="2">
        <name>Mn(2+)</name>
        <dbReference type="ChEBI" id="CHEBI:29035"/>
    </cofactor>
</comment>
<keyword evidence="10" id="KW-1185">Reference proteome</keyword>
<dbReference type="Pfam" id="PF01937">
    <property type="entry name" value="ARMT1-like_dom"/>
    <property type="match status" value="1"/>
</dbReference>
<evidence type="ECO:0000256" key="3">
    <source>
        <dbReference type="ARBA" id="ARBA00009519"/>
    </source>
</evidence>
<comment type="catalytic activity">
    <reaction evidence="1">
        <text>beta-D-fructose 1-phosphate + H2O = D-fructose + phosphate</text>
        <dbReference type="Rhea" id="RHEA:35603"/>
        <dbReference type="ChEBI" id="CHEBI:15377"/>
        <dbReference type="ChEBI" id="CHEBI:37721"/>
        <dbReference type="ChEBI" id="CHEBI:43474"/>
        <dbReference type="ChEBI" id="CHEBI:138881"/>
    </reaction>
</comment>